<proteinExistence type="predicted"/>
<accession>A0ABX1ZL78</accession>
<keyword evidence="2" id="KW-1185">Reference proteome</keyword>
<reference evidence="1 2" key="1">
    <citation type="submission" date="2019-10" db="EMBL/GenBank/DDBJ databases">
        <title>Description of Paenibacillus pedi sp. nov.</title>
        <authorList>
            <person name="Carlier A."/>
            <person name="Qi S."/>
        </authorList>
    </citation>
    <scope>NUCLEOTIDE SEQUENCE [LARGE SCALE GENOMIC DNA]</scope>
    <source>
        <strain evidence="1 2">LMG 31457</strain>
    </source>
</reference>
<dbReference type="Proteomes" id="UP000618579">
    <property type="component" value="Unassembled WGS sequence"/>
</dbReference>
<organism evidence="1 2">
    <name type="scientific">Paenibacillus planticolens</name>
    <dbReference type="NCBI Taxonomy" id="2654976"/>
    <lineage>
        <taxon>Bacteria</taxon>
        <taxon>Bacillati</taxon>
        <taxon>Bacillota</taxon>
        <taxon>Bacilli</taxon>
        <taxon>Bacillales</taxon>
        <taxon>Paenibacillaceae</taxon>
        <taxon>Paenibacillus</taxon>
    </lineage>
</organism>
<protein>
    <submittedName>
        <fullName evidence="1">Uncharacterized protein</fullName>
    </submittedName>
</protein>
<evidence type="ECO:0000313" key="1">
    <source>
        <dbReference type="EMBL" id="NOU99508.1"/>
    </source>
</evidence>
<dbReference type="EMBL" id="WHNZ01000013">
    <property type="protein sequence ID" value="NOU99508.1"/>
    <property type="molecule type" value="Genomic_DNA"/>
</dbReference>
<comment type="caution">
    <text evidence="1">The sequence shown here is derived from an EMBL/GenBank/DDBJ whole genome shotgun (WGS) entry which is preliminary data.</text>
</comment>
<evidence type="ECO:0000313" key="2">
    <source>
        <dbReference type="Proteomes" id="UP000618579"/>
    </source>
</evidence>
<name>A0ABX1ZL78_9BACL</name>
<dbReference type="RefSeq" id="WP_171682384.1">
    <property type="nucleotide sequence ID" value="NZ_WHNZ01000013.1"/>
</dbReference>
<sequence>MKKMDTYPQTLLSCEMHLRRRLLLTQSATNFTWKDIGESYDVTPTKLNTFIHVNKRASVDINLVSFLSALTRVPPGWLINKNPSNEWNLYSFDQLDEAFGIVCSEGELIQLLYDGIESRKHDMKCVILKVGCLTLYLRIECYNGGFMVEMFNYDWTIFQYLGKLLSHFKCSIGYIPTVTSYIITVFYKEPIICPSAFISSLNALYL</sequence>
<gene>
    <name evidence="1" type="ORF">GC097_05645</name>
</gene>